<evidence type="ECO:0000313" key="2">
    <source>
        <dbReference type="Proteomes" id="UP000605253"/>
    </source>
</evidence>
<organism evidence="1 2">
    <name type="scientific">Marinicella pacifica</name>
    <dbReference type="NCBI Taxonomy" id="1171543"/>
    <lineage>
        <taxon>Bacteria</taxon>
        <taxon>Pseudomonadati</taxon>
        <taxon>Pseudomonadota</taxon>
        <taxon>Gammaproteobacteria</taxon>
        <taxon>Lysobacterales</taxon>
        <taxon>Marinicellaceae</taxon>
        <taxon>Marinicella</taxon>
    </lineage>
</organism>
<evidence type="ECO:0008006" key="3">
    <source>
        <dbReference type="Google" id="ProtNLM"/>
    </source>
</evidence>
<dbReference type="Proteomes" id="UP000605253">
    <property type="component" value="Unassembled WGS sequence"/>
</dbReference>
<sequence length="176" mass="19711">MVTSKFNAKILKPQKAGSDFEAFVVLPKDVSDSLPRRGRTTVEVSVSGYVFQVTLEPDGNLSHWLKLRSKDLVSGKLSVGEEYLFGLSSVIDEPEPLVPKDLADSIQSFPQALKTWESTTTIARVDWVHWVESAKQDKTRKKRISDACNMLSEGKRRVCCFDNSGFYSKALKLPKV</sequence>
<reference evidence="1" key="1">
    <citation type="journal article" date="2014" name="Int. J. Syst. Evol. Microbiol.">
        <title>Complete genome sequence of Corynebacterium casei LMG S-19264T (=DSM 44701T), isolated from a smear-ripened cheese.</title>
        <authorList>
            <consortium name="US DOE Joint Genome Institute (JGI-PGF)"/>
            <person name="Walter F."/>
            <person name="Albersmeier A."/>
            <person name="Kalinowski J."/>
            <person name="Ruckert C."/>
        </authorList>
    </citation>
    <scope>NUCLEOTIDE SEQUENCE</scope>
    <source>
        <strain evidence="1">CGMCC 1.12181</strain>
    </source>
</reference>
<name>A0A917CT95_9GAMM</name>
<protein>
    <recommendedName>
        <fullName evidence="3">Bacteriocin resistance YdeI/OmpD-like protein</fullName>
    </recommendedName>
</protein>
<dbReference type="InterPro" id="IPR037079">
    <property type="entry name" value="AF2212/PG0164-like_sf"/>
</dbReference>
<dbReference type="Pfam" id="PF13376">
    <property type="entry name" value="OmdA"/>
    <property type="match status" value="1"/>
</dbReference>
<dbReference type="Gene3D" id="2.40.30.100">
    <property type="entry name" value="AF2212/PG0164-like"/>
    <property type="match status" value="1"/>
</dbReference>
<reference evidence="1" key="2">
    <citation type="submission" date="2020-09" db="EMBL/GenBank/DDBJ databases">
        <authorList>
            <person name="Sun Q."/>
            <person name="Zhou Y."/>
        </authorList>
    </citation>
    <scope>NUCLEOTIDE SEQUENCE</scope>
    <source>
        <strain evidence="1">CGMCC 1.12181</strain>
    </source>
</reference>
<gene>
    <name evidence="1" type="ORF">GCM10011365_18750</name>
</gene>
<dbReference type="AlphaFoldDB" id="A0A917CT95"/>
<proteinExistence type="predicted"/>
<dbReference type="Pfam" id="PF08922">
    <property type="entry name" value="DUF1905"/>
    <property type="match status" value="1"/>
</dbReference>
<accession>A0A917CT95</accession>
<dbReference type="InterPro" id="IPR015018">
    <property type="entry name" value="DUF1905"/>
</dbReference>
<dbReference type="RefSeq" id="WP_229728308.1">
    <property type="nucleotide sequence ID" value="NZ_BAABJF010000003.1"/>
</dbReference>
<dbReference type="EMBL" id="BMEO01000007">
    <property type="protein sequence ID" value="GGF97550.1"/>
    <property type="molecule type" value="Genomic_DNA"/>
</dbReference>
<comment type="caution">
    <text evidence="1">The sequence shown here is derived from an EMBL/GenBank/DDBJ whole genome shotgun (WGS) entry which is preliminary data.</text>
</comment>
<dbReference type="SUPFAM" id="SSF141694">
    <property type="entry name" value="AF2212/PG0164-like"/>
    <property type="match status" value="1"/>
</dbReference>
<evidence type="ECO:0000313" key="1">
    <source>
        <dbReference type="EMBL" id="GGF97550.1"/>
    </source>
</evidence>
<keyword evidence="2" id="KW-1185">Reference proteome</keyword>